<organism evidence="7 8">
    <name type="scientific">Wickerhamomyces anomalus (strain ATCC 58044 / CBS 1984 / NCYC 433 / NRRL Y-366-8)</name>
    <name type="common">Yeast</name>
    <name type="synonym">Hansenula anomala</name>
    <dbReference type="NCBI Taxonomy" id="683960"/>
    <lineage>
        <taxon>Eukaryota</taxon>
        <taxon>Fungi</taxon>
        <taxon>Dikarya</taxon>
        <taxon>Ascomycota</taxon>
        <taxon>Saccharomycotina</taxon>
        <taxon>Saccharomycetes</taxon>
        <taxon>Phaffomycetales</taxon>
        <taxon>Wickerhamomycetaceae</taxon>
        <taxon>Wickerhamomyces</taxon>
    </lineage>
</organism>
<comment type="subcellular location">
    <subcellularLocation>
        <location evidence="1">Mitochondrion</location>
    </subcellularLocation>
</comment>
<evidence type="ECO:0000313" key="7">
    <source>
        <dbReference type="EMBL" id="ODQ60345.1"/>
    </source>
</evidence>
<evidence type="ECO:0000256" key="3">
    <source>
        <dbReference type="ARBA" id="ARBA00022980"/>
    </source>
</evidence>
<dbReference type="PANTHER" id="PTHR13477:SF0">
    <property type="entry name" value="LARGE RIBOSOMAL SUBUNIT PROTEIN ML49"/>
    <property type="match status" value="1"/>
</dbReference>
<dbReference type="GO" id="GO:0006412">
    <property type="term" value="P:translation"/>
    <property type="evidence" value="ECO:0007669"/>
    <property type="project" value="InterPro"/>
</dbReference>
<dbReference type="Pfam" id="PF05046">
    <property type="entry name" value="Img2"/>
    <property type="match status" value="1"/>
</dbReference>
<evidence type="ECO:0000256" key="2">
    <source>
        <dbReference type="ARBA" id="ARBA00005677"/>
    </source>
</evidence>
<reference evidence="7 8" key="1">
    <citation type="journal article" date="2016" name="Proc. Natl. Acad. Sci. U.S.A.">
        <title>Comparative genomics of biotechnologically important yeasts.</title>
        <authorList>
            <person name="Riley R."/>
            <person name="Haridas S."/>
            <person name="Wolfe K.H."/>
            <person name="Lopes M.R."/>
            <person name="Hittinger C.T."/>
            <person name="Goeker M."/>
            <person name="Salamov A.A."/>
            <person name="Wisecaver J.H."/>
            <person name="Long T.M."/>
            <person name="Calvey C.H."/>
            <person name="Aerts A.L."/>
            <person name="Barry K.W."/>
            <person name="Choi C."/>
            <person name="Clum A."/>
            <person name="Coughlan A.Y."/>
            <person name="Deshpande S."/>
            <person name="Douglass A.P."/>
            <person name="Hanson S.J."/>
            <person name="Klenk H.-P."/>
            <person name="LaButti K.M."/>
            <person name="Lapidus A."/>
            <person name="Lindquist E.A."/>
            <person name="Lipzen A.M."/>
            <person name="Meier-Kolthoff J.P."/>
            <person name="Ohm R.A."/>
            <person name="Otillar R.P."/>
            <person name="Pangilinan J.L."/>
            <person name="Peng Y."/>
            <person name="Rokas A."/>
            <person name="Rosa C.A."/>
            <person name="Scheuner C."/>
            <person name="Sibirny A.A."/>
            <person name="Slot J.C."/>
            <person name="Stielow J.B."/>
            <person name="Sun H."/>
            <person name="Kurtzman C.P."/>
            <person name="Blackwell M."/>
            <person name="Grigoriev I.V."/>
            <person name="Jeffries T.W."/>
        </authorList>
    </citation>
    <scope>NUCLEOTIDE SEQUENCE [LARGE SCALE GENOMIC DNA]</scope>
    <source>
        <strain evidence="8">ATCC 58044 / CBS 1984 / NCYC 433 / NRRL Y-366-8</strain>
    </source>
</reference>
<dbReference type="EMBL" id="KV454210">
    <property type="protein sequence ID" value="ODQ60345.1"/>
    <property type="molecule type" value="Genomic_DNA"/>
</dbReference>
<dbReference type="Gene3D" id="3.30.780.10">
    <property type="entry name" value="SUI1-like domain"/>
    <property type="match status" value="1"/>
</dbReference>
<dbReference type="AlphaFoldDB" id="A0A1E3P4J6"/>
<dbReference type="PANTHER" id="PTHR13477">
    <property type="entry name" value="MITOCHONDRIAL 39S RIBOSOMAL PROTEIN L49"/>
    <property type="match status" value="1"/>
</dbReference>
<comment type="similarity">
    <text evidence="2">Belongs to the mitochondrion-specific ribosomal protein mL49 family.</text>
</comment>
<evidence type="ECO:0000256" key="5">
    <source>
        <dbReference type="ARBA" id="ARBA00023274"/>
    </source>
</evidence>
<evidence type="ECO:0000313" key="8">
    <source>
        <dbReference type="Proteomes" id="UP000094112"/>
    </source>
</evidence>
<name>A0A1E3P4J6_WICAA</name>
<keyword evidence="4" id="KW-0496">Mitochondrion</keyword>
<sequence>MFSVTRQQIRLHSTFISKATQSKFPSLSEVTAKETGFASEQPQFGHNNTYSLQRSIHNKLPIYTEYKQGRTPYTEIRKIQGDIIQLRNDLQEALPEVKKENFKVVMESKKILIKGNYKRQLHSMLNGVF</sequence>
<protein>
    <recommendedName>
        <fullName evidence="6">Large ribosomal subunit protein mL49</fullName>
    </recommendedName>
</protein>
<dbReference type="Proteomes" id="UP000094112">
    <property type="component" value="Unassembled WGS sequence"/>
</dbReference>
<dbReference type="GeneID" id="30202057"/>
<keyword evidence="5" id="KW-0687">Ribonucleoprotein</keyword>
<dbReference type="OrthoDB" id="19439at2759"/>
<dbReference type="RefSeq" id="XP_019039552.1">
    <property type="nucleotide sequence ID" value="XM_019184811.1"/>
</dbReference>
<gene>
    <name evidence="7" type="ORF">WICANDRAFT_78948</name>
</gene>
<keyword evidence="8" id="KW-1185">Reference proteome</keyword>
<dbReference type="InterPro" id="IPR007740">
    <property type="entry name" value="Ribosomal_mL49"/>
</dbReference>
<dbReference type="GO" id="GO:0003735">
    <property type="term" value="F:structural constituent of ribosome"/>
    <property type="evidence" value="ECO:0007669"/>
    <property type="project" value="EnsemblFungi"/>
</dbReference>
<evidence type="ECO:0000256" key="1">
    <source>
        <dbReference type="ARBA" id="ARBA00004173"/>
    </source>
</evidence>
<evidence type="ECO:0000256" key="4">
    <source>
        <dbReference type="ARBA" id="ARBA00023128"/>
    </source>
</evidence>
<dbReference type="STRING" id="683960.A0A1E3P4J6"/>
<proteinExistence type="inferred from homology"/>
<accession>A0A1E3P4J6</accession>
<evidence type="ECO:0000256" key="6">
    <source>
        <dbReference type="ARBA" id="ARBA00035191"/>
    </source>
</evidence>
<dbReference type="GO" id="GO:0005762">
    <property type="term" value="C:mitochondrial large ribosomal subunit"/>
    <property type="evidence" value="ECO:0007669"/>
    <property type="project" value="EnsemblFungi"/>
</dbReference>
<keyword evidence="3" id="KW-0689">Ribosomal protein</keyword>